<gene>
    <name evidence="3" type="ORF">E1292_09765</name>
</gene>
<dbReference type="Pfam" id="PF12680">
    <property type="entry name" value="SnoaL_2"/>
    <property type="match status" value="1"/>
</dbReference>
<dbReference type="SUPFAM" id="SSF54427">
    <property type="entry name" value="NTF2-like"/>
    <property type="match status" value="1"/>
</dbReference>
<dbReference type="AlphaFoldDB" id="A0A4R4VTT6"/>
<dbReference type="InterPro" id="IPR032710">
    <property type="entry name" value="NTF2-like_dom_sf"/>
</dbReference>
<proteinExistence type="predicted"/>
<dbReference type="Proteomes" id="UP000295258">
    <property type="component" value="Unassembled WGS sequence"/>
</dbReference>
<dbReference type="RefSeq" id="WP_132594237.1">
    <property type="nucleotide sequence ID" value="NZ_SMKO01000017.1"/>
</dbReference>
<evidence type="ECO:0000313" key="4">
    <source>
        <dbReference type="Proteomes" id="UP000295258"/>
    </source>
</evidence>
<keyword evidence="4" id="KW-1185">Reference proteome</keyword>
<protein>
    <submittedName>
        <fullName evidence="3">Nuclear transport factor 2 family protein</fullName>
    </submittedName>
</protein>
<dbReference type="EMBL" id="SMKO01000017">
    <property type="protein sequence ID" value="TDD09362.1"/>
    <property type="molecule type" value="Genomic_DNA"/>
</dbReference>
<accession>A0A4R4VTT6</accession>
<dbReference type="InterPro" id="IPR037401">
    <property type="entry name" value="SnoaL-like"/>
</dbReference>
<sequence>MSVEEIVTGYHAAMLHKSPDELAGLYAETGLHEFPFGGLPPFRGREEVRTGYRGMWGQMPYPVREVRRRALRRTDDPEVVVVEQDTVVEAGEELITVPGLLVLRIREGEIIHTRDYMDTSAIARVRSAGTPPETRKEADAPGTRVQPPLSEERA</sequence>
<organism evidence="3 4">
    <name type="scientific">Nonomuraea deserti</name>
    <dbReference type="NCBI Taxonomy" id="1848322"/>
    <lineage>
        <taxon>Bacteria</taxon>
        <taxon>Bacillati</taxon>
        <taxon>Actinomycetota</taxon>
        <taxon>Actinomycetes</taxon>
        <taxon>Streptosporangiales</taxon>
        <taxon>Streptosporangiaceae</taxon>
        <taxon>Nonomuraea</taxon>
    </lineage>
</organism>
<dbReference type="Gene3D" id="3.10.450.50">
    <property type="match status" value="1"/>
</dbReference>
<evidence type="ECO:0000256" key="1">
    <source>
        <dbReference type="SAM" id="MobiDB-lite"/>
    </source>
</evidence>
<evidence type="ECO:0000313" key="3">
    <source>
        <dbReference type="EMBL" id="TDD09362.1"/>
    </source>
</evidence>
<comment type="caution">
    <text evidence="3">The sequence shown here is derived from an EMBL/GenBank/DDBJ whole genome shotgun (WGS) entry which is preliminary data.</text>
</comment>
<feature type="region of interest" description="Disordered" evidence="1">
    <location>
        <begin position="122"/>
        <end position="154"/>
    </location>
</feature>
<reference evidence="3 4" key="1">
    <citation type="submission" date="2019-03" db="EMBL/GenBank/DDBJ databases">
        <title>Draft genome sequences of novel Actinobacteria.</title>
        <authorList>
            <person name="Sahin N."/>
            <person name="Ay H."/>
            <person name="Saygin H."/>
        </authorList>
    </citation>
    <scope>NUCLEOTIDE SEQUENCE [LARGE SCALE GENOMIC DNA]</scope>
    <source>
        <strain evidence="3 4">KC310</strain>
    </source>
</reference>
<name>A0A4R4VTT6_9ACTN</name>
<feature type="domain" description="SnoaL-like" evidence="2">
    <location>
        <begin position="7"/>
        <end position="111"/>
    </location>
</feature>
<evidence type="ECO:0000259" key="2">
    <source>
        <dbReference type="Pfam" id="PF12680"/>
    </source>
</evidence>